<gene>
    <name evidence="8" type="ORF">DW811_08955</name>
</gene>
<keyword evidence="2" id="KW-1003">Cell membrane</keyword>
<feature type="transmembrane region" description="Helical" evidence="6">
    <location>
        <begin position="895"/>
        <end position="917"/>
    </location>
</feature>
<protein>
    <submittedName>
        <fullName evidence="8">ABC transporter permease</fullName>
    </submittedName>
</protein>
<proteinExistence type="predicted"/>
<comment type="caution">
    <text evidence="8">The sequence shown here is derived from an EMBL/GenBank/DDBJ whole genome shotgun (WGS) entry which is preliminary data.</text>
</comment>
<keyword evidence="5 6" id="KW-0472">Membrane</keyword>
<evidence type="ECO:0000256" key="6">
    <source>
        <dbReference type="SAM" id="Phobius"/>
    </source>
</evidence>
<feature type="transmembrane region" description="Helical" evidence="6">
    <location>
        <begin position="364"/>
        <end position="385"/>
    </location>
</feature>
<dbReference type="EMBL" id="QSIS01000011">
    <property type="protein sequence ID" value="RHD07885.1"/>
    <property type="molecule type" value="Genomic_DNA"/>
</dbReference>
<dbReference type="Pfam" id="PF02687">
    <property type="entry name" value="FtsX"/>
    <property type="match status" value="1"/>
</dbReference>
<evidence type="ECO:0000259" key="7">
    <source>
        <dbReference type="Pfam" id="PF02687"/>
    </source>
</evidence>
<evidence type="ECO:0000313" key="8">
    <source>
        <dbReference type="EMBL" id="RHD07885.1"/>
    </source>
</evidence>
<feature type="transmembrane region" description="Helical" evidence="6">
    <location>
        <begin position="270"/>
        <end position="291"/>
    </location>
</feature>
<evidence type="ECO:0000256" key="3">
    <source>
        <dbReference type="ARBA" id="ARBA00022692"/>
    </source>
</evidence>
<organism evidence="8 9">
    <name type="scientific">Lachnospira eligens</name>
    <dbReference type="NCBI Taxonomy" id="39485"/>
    <lineage>
        <taxon>Bacteria</taxon>
        <taxon>Bacillati</taxon>
        <taxon>Bacillota</taxon>
        <taxon>Clostridia</taxon>
        <taxon>Lachnospirales</taxon>
        <taxon>Lachnospiraceae</taxon>
        <taxon>Lachnospira</taxon>
    </lineage>
</organism>
<comment type="subcellular location">
    <subcellularLocation>
        <location evidence="1">Cell membrane</location>
        <topology evidence="1">Multi-pass membrane protein</topology>
    </subcellularLocation>
</comment>
<reference evidence="8 9" key="1">
    <citation type="submission" date="2018-08" db="EMBL/GenBank/DDBJ databases">
        <title>A genome reference for cultivated species of the human gut microbiota.</title>
        <authorList>
            <person name="Zou Y."/>
            <person name="Xue W."/>
            <person name="Luo G."/>
        </authorList>
    </citation>
    <scope>NUCLEOTIDE SEQUENCE [LARGE SCALE GENOMIC DNA]</scope>
    <source>
        <strain evidence="8 9">AM32-2AC</strain>
    </source>
</reference>
<sequence>MVCVSNIEVHTKGGLRMSVFGITLLSIKRRMPQIIKAACTTLAAVFFVTAVLIFQENMYQWQMSSNKSRFGDWFLCEVTSKEPNKSLSEHAYLNPPVKAVTCVDMFNQDWKMTGYILGSFDEAFVKQGRLKLDEGHLPENDDEIAMDWNTLLSLGYVGEIGETITIRYCEENSVYNASARQERQFRLCGIFANYTSIWKYGRKMPGAVVTENALSVFNTKSRNSYLYSLKESVRTSDYNTVYKKIKEDAKTETEYNSAVYDYQPWSSALVYAYMYIVVMVIGILALSYQLIEYRGRRQTAYQRFRRLGMDKSMMRKMYITENALIIIPAGIVGLILALLTGFAIGKGLEIHNGFHFYKITAGIIIKSVCSVIAAIVVEELAGLIANRLRKHKGGKKKVKSRTHESVSVAGKPSRIKPANLVRTISSRLMRRDGIFMAVGLRAFALCICGILVFSALMIRKSYTAYKANNALPDIYGYLDPSDSEYEMTLYYYSYIKGYYNIPEQDDIYGVSERSQLLNKAWKERNRFNISFDELKSKMNNSFMRIKYNDEDLLELDRINIHYGRRYCKRGNTNLLSGFTSEFLEEIDNISGIESISYSAYESERKWFWDNQDYHKMGLDMISPDTSNSRDTPITDYGYRYIFSTEYVNPTKELYKKLEKYIDKEYRNYDDFVNGRQVVVFLQDAPDGSYDDTLKAGDTLNYNYYELPVDASFHVPMSIADGRYVYPYDKAFFDKYNNSGKIDLHAHYYGSGGNMIGGTGTENPVREQVIDGYEVLFGACVSPTVAAVIKVTDDVREDFNGIMVDYGYYTALAGMSLAEQAVDNQRSLMERMTGDEMTGDLDFSLHYNQLSVQYDLSSAFSATNNKLSVYFENNDLAYGSNVDAKNIYRTQLINNILQYGITIAAAVVIQLLIMAIIVRNRIERRKERYKLLHGLGMRRGTIVRICMLEALRESVWCIFTMPLILIMELLMYTRKNLVE</sequence>
<feature type="transmembrane region" description="Helical" evidence="6">
    <location>
        <begin position="953"/>
        <end position="972"/>
    </location>
</feature>
<name>A0A414DBI3_9FIRM</name>
<accession>A0A414DBI3</accession>
<feature type="domain" description="ABC3 transporter permease C-terminal" evidence="7">
    <location>
        <begin position="275"/>
        <end position="375"/>
    </location>
</feature>
<keyword evidence="4 6" id="KW-1133">Transmembrane helix</keyword>
<feature type="transmembrane region" description="Helical" evidence="6">
    <location>
        <begin position="323"/>
        <end position="344"/>
    </location>
</feature>
<keyword evidence="3 6" id="KW-0812">Transmembrane</keyword>
<dbReference type="AlphaFoldDB" id="A0A414DBI3"/>
<evidence type="ECO:0000313" key="9">
    <source>
        <dbReference type="Proteomes" id="UP000284794"/>
    </source>
</evidence>
<evidence type="ECO:0000256" key="1">
    <source>
        <dbReference type="ARBA" id="ARBA00004651"/>
    </source>
</evidence>
<evidence type="ECO:0000256" key="2">
    <source>
        <dbReference type="ARBA" id="ARBA00022475"/>
    </source>
</evidence>
<feature type="transmembrane region" description="Helical" evidence="6">
    <location>
        <begin position="434"/>
        <end position="458"/>
    </location>
</feature>
<evidence type="ECO:0000256" key="4">
    <source>
        <dbReference type="ARBA" id="ARBA00022989"/>
    </source>
</evidence>
<feature type="transmembrane region" description="Helical" evidence="6">
    <location>
        <begin position="34"/>
        <end position="54"/>
    </location>
</feature>
<dbReference type="InterPro" id="IPR003838">
    <property type="entry name" value="ABC3_permease_C"/>
</dbReference>
<dbReference type="GO" id="GO:0005886">
    <property type="term" value="C:plasma membrane"/>
    <property type="evidence" value="ECO:0007669"/>
    <property type="project" value="UniProtKB-SubCell"/>
</dbReference>
<dbReference type="Proteomes" id="UP000284794">
    <property type="component" value="Unassembled WGS sequence"/>
</dbReference>
<evidence type="ECO:0000256" key="5">
    <source>
        <dbReference type="ARBA" id="ARBA00023136"/>
    </source>
</evidence>